<sequence>MFWFYLYFFSRNPVEGLLAPQNPFVLYGVLGIQSLAREGAGRQTCLL</sequence>
<accession>A0A9N8WDV4</accession>
<evidence type="ECO:0000313" key="2">
    <source>
        <dbReference type="Proteomes" id="UP000789739"/>
    </source>
</evidence>
<comment type="caution">
    <text evidence="1">The sequence shown here is derived from an EMBL/GenBank/DDBJ whole genome shotgun (WGS) entry which is preliminary data.</text>
</comment>
<reference evidence="1" key="1">
    <citation type="submission" date="2021-06" db="EMBL/GenBank/DDBJ databases">
        <authorList>
            <person name="Kallberg Y."/>
            <person name="Tangrot J."/>
            <person name="Rosling A."/>
        </authorList>
    </citation>
    <scope>NUCLEOTIDE SEQUENCE</scope>
    <source>
        <strain evidence="1">BR232B</strain>
    </source>
</reference>
<proteinExistence type="predicted"/>
<dbReference type="AlphaFoldDB" id="A0A9N8WDV4"/>
<dbReference type="EMBL" id="CAJVPI010000100">
    <property type="protein sequence ID" value="CAG8479970.1"/>
    <property type="molecule type" value="Genomic_DNA"/>
</dbReference>
<protein>
    <submittedName>
        <fullName evidence="1">4499_t:CDS:1</fullName>
    </submittedName>
</protein>
<evidence type="ECO:0000313" key="1">
    <source>
        <dbReference type="EMBL" id="CAG8479970.1"/>
    </source>
</evidence>
<gene>
    <name evidence="1" type="ORF">PBRASI_LOCUS1523</name>
</gene>
<keyword evidence="2" id="KW-1185">Reference proteome</keyword>
<dbReference type="Proteomes" id="UP000789739">
    <property type="component" value="Unassembled WGS sequence"/>
</dbReference>
<name>A0A9N8WDV4_9GLOM</name>
<organism evidence="1 2">
    <name type="scientific">Paraglomus brasilianum</name>
    <dbReference type="NCBI Taxonomy" id="144538"/>
    <lineage>
        <taxon>Eukaryota</taxon>
        <taxon>Fungi</taxon>
        <taxon>Fungi incertae sedis</taxon>
        <taxon>Mucoromycota</taxon>
        <taxon>Glomeromycotina</taxon>
        <taxon>Glomeromycetes</taxon>
        <taxon>Paraglomerales</taxon>
        <taxon>Paraglomeraceae</taxon>
        <taxon>Paraglomus</taxon>
    </lineage>
</organism>